<dbReference type="InterPro" id="IPR013087">
    <property type="entry name" value="Znf_C2H2_type"/>
</dbReference>
<evidence type="ECO:0000313" key="12">
    <source>
        <dbReference type="Proteomes" id="UP000001811"/>
    </source>
</evidence>
<dbReference type="PANTHER" id="PTHR45935">
    <property type="entry name" value="PROTEIN ZBED8-RELATED"/>
    <property type="match status" value="1"/>
</dbReference>
<dbReference type="SMR" id="G1SJY7"/>
<dbReference type="Pfam" id="PF02023">
    <property type="entry name" value="SCAN"/>
    <property type="match status" value="1"/>
</dbReference>
<evidence type="ECO:0000256" key="7">
    <source>
        <dbReference type="PROSITE-ProRule" id="PRU00187"/>
    </source>
</evidence>
<evidence type="ECO:0000256" key="8">
    <source>
        <dbReference type="SAM" id="MobiDB-lite"/>
    </source>
</evidence>
<dbReference type="STRING" id="9986.ENSOCUP00000003089"/>
<keyword evidence="2" id="KW-0677">Repeat</keyword>
<proteinExistence type="predicted"/>
<reference evidence="11 12" key="1">
    <citation type="journal article" date="2011" name="Nature">
        <title>A high-resolution map of human evolutionary constraint using 29 mammals.</title>
        <authorList>
            <person name="Lindblad-Toh K."/>
            <person name="Garber M."/>
            <person name="Zuk O."/>
            <person name="Lin M.F."/>
            <person name="Parker B.J."/>
            <person name="Washietl S."/>
            <person name="Kheradpour P."/>
            <person name="Ernst J."/>
            <person name="Jordan G."/>
            <person name="Mauceli E."/>
            <person name="Ward L.D."/>
            <person name="Lowe C.B."/>
            <person name="Holloway A.K."/>
            <person name="Clamp M."/>
            <person name="Gnerre S."/>
            <person name="Alfoldi J."/>
            <person name="Beal K."/>
            <person name="Chang J."/>
            <person name="Clawson H."/>
            <person name="Cuff J."/>
            <person name="Di Palma F."/>
            <person name="Fitzgerald S."/>
            <person name="Flicek P."/>
            <person name="Guttman M."/>
            <person name="Hubisz M.J."/>
            <person name="Jaffe D.B."/>
            <person name="Jungreis I."/>
            <person name="Kent W.J."/>
            <person name="Kostka D."/>
            <person name="Lara M."/>
            <person name="Martins A.L."/>
            <person name="Massingham T."/>
            <person name="Moltke I."/>
            <person name="Raney B.J."/>
            <person name="Rasmussen M.D."/>
            <person name="Robinson J."/>
            <person name="Stark A."/>
            <person name="Vilella A.J."/>
            <person name="Wen J."/>
            <person name="Xie X."/>
            <person name="Zody M.C."/>
            <person name="Baldwin J."/>
            <person name="Bloom T."/>
            <person name="Chin C.W."/>
            <person name="Heiman D."/>
            <person name="Nicol R."/>
            <person name="Nusbaum C."/>
            <person name="Young S."/>
            <person name="Wilkinson J."/>
            <person name="Worley K.C."/>
            <person name="Kovar C.L."/>
            <person name="Muzny D.M."/>
            <person name="Gibbs R.A."/>
            <person name="Cree A."/>
            <person name="Dihn H.H."/>
            <person name="Fowler G."/>
            <person name="Jhangiani S."/>
            <person name="Joshi V."/>
            <person name="Lee S."/>
            <person name="Lewis L.R."/>
            <person name="Nazareth L.V."/>
            <person name="Okwuonu G."/>
            <person name="Santibanez J."/>
            <person name="Warren W.C."/>
            <person name="Mardis E.R."/>
            <person name="Weinstock G.M."/>
            <person name="Wilson R.K."/>
            <person name="Delehaunty K."/>
            <person name="Dooling D."/>
            <person name="Fronik C."/>
            <person name="Fulton L."/>
            <person name="Fulton B."/>
            <person name="Graves T."/>
            <person name="Minx P."/>
            <person name="Sodergren E."/>
            <person name="Birney E."/>
            <person name="Margulies E.H."/>
            <person name="Herrero J."/>
            <person name="Green E.D."/>
            <person name="Haussler D."/>
            <person name="Siepel A."/>
            <person name="Goldman N."/>
            <person name="Pollard K.S."/>
            <person name="Pedersen J.S."/>
            <person name="Lander E.S."/>
            <person name="Kellis M."/>
        </authorList>
    </citation>
    <scope>NUCLEOTIDE SEQUENCE [LARGE SCALE GENOMIC DNA]</scope>
    <source>
        <strain evidence="12">Thorbecke</strain>
    </source>
</reference>
<keyword evidence="5 7" id="KW-0539">Nucleus</keyword>
<reference evidence="11" key="3">
    <citation type="submission" date="2025-09" db="UniProtKB">
        <authorList>
            <consortium name="Ensembl"/>
        </authorList>
    </citation>
    <scope>IDENTIFICATION</scope>
    <source>
        <strain evidence="11">Thorbecke</strain>
    </source>
</reference>
<dbReference type="InterPro" id="IPR036236">
    <property type="entry name" value="Znf_C2H2_sf"/>
</dbReference>
<feature type="compositionally biased region" description="Basic and acidic residues" evidence="8">
    <location>
        <begin position="197"/>
        <end position="217"/>
    </location>
</feature>
<dbReference type="HOGENOM" id="CLU_002678_49_8_1"/>
<dbReference type="SUPFAM" id="SSF47353">
    <property type="entry name" value="Retrovirus capsid dimerization domain-like"/>
    <property type="match status" value="1"/>
</dbReference>
<evidence type="ECO:0000256" key="4">
    <source>
        <dbReference type="ARBA" id="ARBA00022833"/>
    </source>
</evidence>
<dbReference type="PROSITE" id="PS00028">
    <property type="entry name" value="ZINC_FINGER_C2H2_1"/>
    <property type="match status" value="1"/>
</dbReference>
<dbReference type="PaxDb" id="9986-ENSOCUP00000003089"/>
<dbReference type="FunFam" id="3.30.160.60:FF:000340">
    <property type="entry name" value="zinc finger protein 473 isoform X1"/>
    <property type="match status" value="1"/>
</dbReference>
<dbReference type="InterPro" id="IPR050916">
    <property type="entry name" value="SCAN-C2H2_zinc_finger"/>
</dbReference>
<dbReference type="GeneTree" id="ENSGT00940000163034"/>
<evidence type="ECO:0000313" key="11">
    <source>
        <dbReference type="Ensembl" id="ENSOCUP00000003089.3"/>
    </source>
</evidence>
<dbReference type="PANTHER" id="PTHR45935:SF32">
    <property type="entry name" value="ZINC FINGER AND SCAN DOMAIN CONTAINING 18"/>
    <property type="match status" value="1"/>
</dbReference>
<evidence type="ECO:0000256" key="5">
    <source>
        <dbReference type="ARBA" id="ARBA00023242"/>
    </source>
</evidence>
<dbReference type="GO" id="GO:0008270">
    <property type="term" value="F:zinc ion binding"/>
    <property type="evidence" value="ECO:0007669"/>
    <property type="project" value="UniProtKB-KW"/>
</dbReference>
<dbReference type="PROSITE" id="PS50804">
    <property type="entry name" value="SCAN_BOX"/>
    <property type="match status" value="1"/>
</dbReference>
<feature type="region of interest" description="Disordered" evidence="8">
    <location>
        <begin position="1"/>
        <end position="40"/>
    </location>
</feature>
<evidence type="ECO:0000256" key="1">
    <source>
        <dbReference type="ARBA" id="ARBA00022723"/>
    </source>
</evidence>
<keyword evidence="3 6" id="KW-0863">Zinc-finger</keyword>
<comment type="subcellular location">
    <subcellularLocation>
        <location evidence="7">Nucleus</location>
    </subcellularLocation>
</comment>
<dbReference type="Gene3D" id="3.30.160.60">
    <property type="entry name" value="Classic Zinc Finger"/>
    <property type="match status" value="1"/>
</dbReference>
<dbReference type="RefSeq" id="XP_008247234.1">
    <property type="nucleotide sequence ID" value="XM_008249012.4"/>
</dbReference>
<dbReference type="InterPro" id="IPR038269">
    <property type="entry name" value="SCAN_sf"/>
</dbReference>
<organism evidence="11 12">
    <name type="scientific">Oryctolagus cuniculus</name>
    <name type="common">Rabbit</name>
    <dbReference type="NCBI Taxonomy" id="9986"/>
    <lineage>
        <taxon>Eukaryota</taxon>
        <taxon>Metazoa</taxon>
        <taxon>Chordata</taxon>
        <taxon>Craniata</taxon>
        <taxon>Vertebrata</taxon>
        <taxon>Euteleostomi</taxon>
        <taxon>Mammalia</taxon>
        <taxon>Eutheria</taxon>
        <taxon>Euarchontoglires</taxon>
        <taxon>Glires</taxon>
        <taxon>Lagomorpha</taxon>
        <taxon>Leporidae</taxon>
        <taxon>Oryctolagus</taxon>
    </lineage>
</organism>
<feature type="region of interest" description="Disordered" evidence="8">
    <location>
        <begin position="195"/>
        <end position="217"/>
    </location>
</feature>
<sequence length="524" mass="57715">MLPLERAFASPRSSPASPERPTLRSAARGRREEPENIPGRTAADLEFSRLRFREFVYQEAAGPHQTLARLHELCRQWLRPEACSKEQILELLVLEQFLGILPDRVRPWVVAQYPESCRKAASLVEGLGDVLEEPGMLLYSPAGSSSSLSEGACERHAELLLPGGPASPSRDPGPVEILASPETPWPALHPVLLEQGSSREERTEEASAARAELKKPKSFPEEPLHLGEWGHLDPSEENLKSYRKLLLWGYQLSQPDAAPGLETEELHLVERELPGGSLSGSGRRWESTGNVCEEVSTQATLMERLAGDIPVNPSLGTTQEEEEQPWKVSEPQDGELSPVTVAQRQSVIRKPAQDWGAARPVTPLQSVGTKRPHPEEVDEQGPECVSSASQQCDTRKKLNAAGRSAGFHARQDPGTSAAACPVADEPGTSRGKPYTCIECGEAFAWISLLMEHQRSHKSKKCYTCQGCCKTFHFSLIPVEHRKTPEEDDYPQGPRPAICAAHSDGRFSRLPECMEDDAFPVHPEV</sequence>
<dbReference type="eggNOG" id="KOG1721">
    <property type="taxonomic scope" value="Eukaryota"/>
</dbReference>
<keyword evidence="4" id="KW-0862">Zinc</keyword>
<dbReference type="InParanoid" id="G1SJY7"/>
<dbReference type="PROSITE" id="PS50157">
    <property type="entry name" value="ZINC_FINGER_C2H2_2"/>
    <property type="match status" value="1"/>
</dbReference>
<feature type="domain" description="SCAN box" evidence="10">
    <location>
        <begin position="49"/>
        <end position="127"/>
    </location>
</feature>
<dbReference type="AlphaFoldDB" id="G1SJY7"/>
<dbReference type="InterPro" id="IPR003309">
    <property type="entry name" value="SCAN_dom"/>
</dbReference>
<feature type="domain" description="C2H2-type" evidence="9">
    <location>
        <begin position="434"/>
        <end position="461"/>
    </location>
</feature>
<dbReference type="CTD" id="65982"/>
<dbReference type="FunCoup" id="G1SJY7">
    <property type="interactions" value="13"/>
</dbReference>
<protein>
    <submittedName>
        <fullName evidence="11">Zinc finger and SCAN domain containing 18</fullName>
    </submittedName>
</protein>
<dbReference type="Ensembl" id="ENSOCUT00000003568.4">
    <property type="protein sequence ID" value="ENSOCUP00000003089.3"/>
    <property type="gene ID" value="ENSOCUG00000003567.4"/>
</dbReference>
<dbReference type="KEGG" id="ocu:100353219"/>
<dbReference type="CDD" id="cd07936">
    <property type="entry name" value="SCAN"/>
    <property type="match status" value="1"/>
</dbReference>
<feature type="compositionally biased region" description="Low complexity" evidence="8">
    <location>
        <begin position="1"/>
        <end position="20"/>
    </location>
</feature>
<keyword evidence="1" id="KW-0479">Metal-binding</keyword>
<gene>
    <name evidence="11" type="primary">ZSCAN18</name>
</gene>
<dbReference type="FunFam" id="1.10.4020.10:FF:000001">
    <property type="entry name" value="zinc finger protein 263 isoform X1"/>
    <property type="match status" value="1"/>
</dbReference>
<feature type="region of interest" description="Disordered" evidence="8">
    <location>
        <begin position="352"/>
        <end position="385"/>
    </location>
</feature>
<dbReference type="Proteomes" id="UP000001811">
    <property type="component" value="Unplaced"/>
</dbReference>
<dbReference type="SMART" id="SM00431">
    <property type="entry name" value="SCAN"/>
    <property type="match status" value="1"/>
</dbReference>
<dbReference type="GeneID" id="100353219"/>
<evidence type="ECO:0000256" key="6">
    <source>
        <dbReference type="PROSITE-ProRule" id="PRU00042"/>
    </source>
</evidence>
<dbReference type="SUPFAM" id="SSF57667">
    <property type="entry name" value="beta-beta-alpha zinc fingers"/>
    <property type="match status" value="1"/>
</dbReference>
<reference evidence="11" key="2">
    <citation type="submission" date="2025-08" db="UniProtKB">
        <authorList>
            <consortium name="Ensembl"/>
        </authorList>
    </citation>
    <scope>IDENTIFICATION</scope>
    <source>
        <strain evidence="11">Thorbecke</strain>
    </source>
</reference>
<dbReference type="Gene3D" id="1.10.4020.10">
    <property type="entry name" value="DNA breaking-rejoining enzymes"/>
    <property type="match status" value="1"/>
</dbReference>
<evidence type="ECO:0000259" key="10">
    <source>
        <dbReference type="PROSITE" id="PS50804"/>
    </source>
</evidence>
<name>G1SJY7_RABIT</name>
<keyword evidence="12" id="KW-1185">Reference proteome</keyword>
<feature type="region of interest" description="Disordered" evidence="8">
    <location>
        <begin position="309"/>
        <end position="338"/>
    </location>
</feature>
<dbReference type="Bgee" id="ENSOCUG00000003567">
    <property type="expression patterns" value="Expressed in embryo and 17 other cell types or tissues"/>
</dbReference>
<evidence type="ECO:0000256" key="2">
    <source>
        <dbReference type="ARBA" id="ARBA00022737"/>
    </source>
</evidence>
<dbReference type="OrthoDB" id="6077919at2759"/>
<evidence type="ECO:0000256" key="3">
    <source>
        <dbReference type="ARBA" id="ARBA00022771"/>
    </source>
</evidence>
<dbReference type="GO" id="GO:0005634">
    <property type="term" value="C:nucleus"/>
    <property type="evidence" value="ECO:0007669"/>
    <property type="project" value="UniProtKB-SubCell"/>
</dbReference>
<accession>G1SJY7</accession>
<evidence type="ECO:0000259" key="9">
    <source>
        <dbReference type="PROSITE" id="PS50157"/>
    </source>
</evidence>